<dbReference type="PANTHER" id="PTHR43464">
    <property type="entry name" value="METHYLTRANSFERASE"/>
    <property type="match status" value="1"/>
</dbReference>
<feature type="domain" description="Methyltransferase type 11" evidence="1">
    <location>
        <begin position="273"/>
        <end position="359"/>
    </location>
</feature>
<evidence type="ECO:0000313" key="3">
    <source>
        <dbReference type="EMBL" id="KAF1979853.1"/>
    </source>
</evidence>
<evidence type="ECO:0000259" key="1">
    <source>
        <dbReference type="Pfam" id="PF08241"/>
    </source>
</evidence>
<proteinExistence type="predicted"/>
<organism evidence="3 4">
    <name type="scientific">Bimuria novae-zelandiae CBS 107.79</name>
    <dbReference type="NCBI Taxonomy" id="1447943"/>
    <lineage>
        <taxon>Eukaryota</taxon>
        <taxon>Fungi</taxon>
        <taxon>Dikarya</taxon>
        <taxon>Ascomycota</taxon>
        <taxon>Pezizomycotina</taxon>
        <taxon>Dothideomycetes</taxon>
        <taxon>Pleosporomycetidae</taxon>
        <taxon>Pleosporales</taxon>
        <taxon>Massarineae</taxon>
        <taxon>Didymosphaeriaceae</taxon>
        <taxon>Bimuria</taxon>
    </lineage>
</organism>
<dbReference type="Proteomes" id="UP000800036">
    <property type="component" value="Unassembled WGS sequence"/>
</dbReference>
<dbReference type="PANTHER" id="PTHR43464:SF89">
    <property type="entry name" value="METHYLTRANSFERASE"/>
    <property type="match status" value="1"/>
</dbReference>
<keyword evidence="3" id="KW-0489">Methyltransferase</keyword>
<keyword evidence="4" id="KW-1185">Reference proteome</keyword>
<dbReference type="InterPro" id="IPR029063">
    <property type="entry name" value="SAM-dependent_MTases_sf"/>
</dbReference>
<reference evidence="3" key="1">
    <citation type="journal article" date="2020" name="Stud. Mycol.">
        <title>101 Dothideomycetes genomes: a test case for predicting lifestyles and emergence of pathogens.</title>
        <authorList>
            <person name="Haridas S."/>
            <person name="Albert R."/>
            <person name="Binder M."/>
            <person name="Bloem J."/>
            <person name="Labutti K."/>
            <person name="Salamov A."/>
            <person name="Andreopoulos B."/>
            <person name="Baker S."/>
            <person name="Barry K."/>
            <person name="Bills G."/>
            <person name="Bluhm B."/>
            <person name="Cannon C."/>
            <person name="Castanera R."/>
            <person name="Culley D."/>
            <person name="Daum C."/>
            <person name="Ezra D."/>
            <person name="Gonzalez J."/>
            <person name="Henrissat B."/>
            <person name="Kuo A."/>
            <person name="Liang C."/>
            <person name="Lipzen A."/>
            <person name="Lutzoni F."/>
            <person name="Magnuson J."/>
            <person name="Mondo S."/>
            <person name="Nolan M."/>
            <person name="Ohm R."/>
            <person name="Pangilinan J."/>
            <person name="Park H.-J."/>
            <person name="Ramirez L."/>
            <person name="Alfaro M."/>
            <person name="Sun H."/>
            <person name="Tritt A."/>
            <person name="Yoshinaga Y."/>
            <person name="Zwiers L.-H."/>
            <person name="Turgeon B."/>
            <person name="Goodwin S."/>
            <person name="Spatafora J."/>
            <person name="Crous P."/>
            <person name="Grigoriev I."/>
        </authorList>
    </citation>
    <scope>NUCLEOTIDE SEQUENCE</scope>
    <source>
        <strain evidence="3">CBS 107.79</strain>
    </source>
</reference>
<dbReference type="GO" id="GO:0032259">
    <property type="term" value="P:methylation"/>
    <property type="evidence" value="ECO:0007669"/>
    <property type="project" value="UniProtKB-KW"/>
</dbReference>
<evidence type="ECO:0000259" key="2">
    <source>
        <dbReference type="Pfam" id="PF13649"/>
    </source>
</evidence>
<name>A0A6A5VQ97_9PLEO</name>
<dbReference type="EMBL" id="ML976657">
    <property type="protein sequence ID" value="KAF1979853.1"/>
    <property type="molecule type" value="Genomic_DNA"/>
</dbReference>
<keyword evidence="3" id="KW-0808">Transferase</keyword>
<evidence type="ECO:0000313" key="4">
    <source>
        <dbReference type="Proteomes" id="UP000800036"/>
    </source>
</evidence>
<gene>
    <name evidence="3" type="ORF">BU23DRAFT_523420</name>
</gene>
<dbReference type="Pfam" id="PF13649">
    <property type="entry name" value="Methyltransf_25"/>
    <property type="match status" value="1"/>
</dbReference>
<dbReference type="SUPFAM" id="SSF53335">
    <property type="entry name" value="S-adenosyl-L-methionine-dependent methyltransferases"/>
    <property type="match status" value="2"/>
</dbReference>
<dbReference type="InterPro" id="IPR041698">
    <property type="entry name" value="Methyltransf_25"/>
</dbReference>
<dbReference type="InterPro" id="IPR013216">
    <property type="entry name" value="Methyltransf_11"/>
</dbReference>
<dbReference type="AlphaFoldDB" id="A0A6A5VQ97"/>
<dbReference type="OrthoDB" id="540004at2759"/>
<protein>
    <submittedName>
        <fullName evidence="3">S-adenosyl-L-methionine-dependent methyltransferase</fullName>
    </submittedName>
</protein>
<dbReference type="Gene3D" id="3.40.50.150">
    <property type="entry name" value="Vaccinia Virus protein VP39"/>
    <property type="match status" value="2"/>
</dbReference>
<feature type="domain" description="Methyltransferase" evidence="2">
    <location>
        <begin position="48"/>
        <end position="136"/>
    </location>
</feature>
<sequence length="495" mass="54504">MAPHADDAQNLFDQIAETYEDAYGGNTGLNRALNGLKAYYGANSGASVLDCGCGAGGPASYLAKQGFNVTGIDISGRMVDFCAKNIPGNFERVSMTDYEPKQQFDAVISIFSTFQLSMRSQYSMLFKQASWLRPGGVFLFGTLAAEDIVDEKTLKGLKGDYIERYEVEFMGRSLPTTYITKKRLLSMVQETGLTIHNVEKHKFAAKTGEVFDYLYITAQRTTLEPLYGPYPHPTVRRTPHLLSQSAWVPFASRLTRQEFDATVEAVSGNKNVLDVGSGHGELTVAIAKRIGKASAIEPNADRNALLKARGAGNPVEVRGGSAEDIPYKDGEFDAVVACWILHYVTDLEKSLTEMARVVNAQAPNARIVIVQGSPDNEVVNLINRVCAPIAEKAGLEGSAYDHQGYLLGECARVFIRHGFGKITLKRSNAWVNFKSEPLEKRIEEAAEVLTGLWYFGHPEQKTMEKAFVPILQEQFADRDYEVGDQSVILIAEPSQ</sequence>
<dbReference type="CDD" id="cd02440">
    <property type="entry name" value="AdoMet_MTases"/>
    <property type="match status" value="2"/>
</dbReference>
<dbReference type="GO" id="GO:0010420">
    <property type="term" value="F:polyprenyldihydroxybenzoate methyltransferase activity"/>
    <property type="evidence" value="ECO:0007669"/>
    <property type="project" value="TreeGrafter"/>
</dbReference>
<dbReference type="Pfam" id="PF08241">
    <property type="entry name" value="Methyltransf_11"/>
    <property type="match status" value="1"/>
</dbReference>
<accession>A0A6A5VQ97</accession>